<evidence type="ECO:0000256" key="4">
    <source>
        <dbReference type="ARBA" id="ARBA00023125"/>
    </source>
</evidence>
<dbReference type="InterPro" id="IPR044068">
    <property type="entry name" value="CB"/>
</dbReference>
<dbReference type="Proteomes" id="UP000606499">
    <property type="component" value="Unassembled WGS sequence"/>
</dbReference>
<dbReference type="PANTHER" id="PTHR30349">
    <property type="entry name" value="PHAGE INTEGRASE-RELATED"/>
    <property type="match status" value="1"/>
</dbReference>
<protein>
    <submittedName>
        <fullName evidence="9">Site-specific integrase</fullName>
    </submittedName>
</protein>
<evidence type="ECO:0000256" key="5">
    <source>
        <dbReference type="ARBA" id="ARBA00023172"/>
    </source>
</evidence>
<comment type="caution">
    <text evidence="9">The sequence shown here is derived from an EMBL/GenBank/DDBJ whole genome shotgun (WGS) entry which is preliminary data.</text>
</comment>
<evidence type="ECO:0000259" key="8">
    <source>
        <dbReference type="PROSITE" id="PS51900"/>
    </source>
</evidence>
<dbReference type="InterPro" id="IPR013762">
    <property type="entry name" value="Integrase-like_cat_sf"/>
</dbReference>
<keyword evidence="3" id="KW-0229">DNA integration</keyword>
<dbReference type="EMBL" id="JACOPL010000006">
    <property type="protein sequence ID" value="MBC5725364.1"/>
    <property type="molecule type" value="Genomic_DNA"/>
</dbReference>
<dbReference type="PROSITE" id="PS51898">
    <property type="entry name" value="TYR_RECOMBINASE"/>
    <property type="match status" value="1"/>
</dbReference>
<feature type="domain" description="Tyr recombinase" evidence="7">
    <location>
        <begin position="190"/>
        <end position="399"/>
    </location>
</feature>
<name>A0A923LUI2_9FIRM</name>
<dbReference type="GO" id="GO:0015074">
    <property type="term" value="P:DNA integration"/>
    <property type="evidence" value="ECO:0007669"/>
    <property type="project" value="UniProtKB-KW"/>
</dbReference>
<dbReference type="RefSeq" id="WP_186949895.1">
    <property type="nucleotide sequence ID" value="NZ_JACOPL010000006.1"/>
</dbReference>
<evidence type="ECO:0000313" key="10">
    <source>
        <dbReference type="Proteomes" id="UP000606499"/>
    </source>
</evidence>
<dbReference type="InterPro" id="IPR011010">
    <property type="entry name" value="DNA_brk_join_enz"/>
</dbReference>
<evidence type="ECO:0000259" key="7">
    <source>
        <dbReference type="PROSITE" id="PS51898"/>
    </source>
</evidence>
<dbReference type="Gene3D" id="1.10.150.130">
    <property type="match status" value="1"/>
</dbReference>
<dbReference type="GO" id="GO:0006310">
    <property type="term" value="P:DNA recombination"/>
    <property type="evidence" value="ECO:0007669"/>
    <property type="project" value="UniProtKB-KW"/>
</dbReference>
<dbReference type="InterPro" id="IPR050090">
    <property type="entry name" value="Tyrosine_recombinase_XerCD"/>
</dbReference>
<dbReference type="GO" id="GO:0003677">
    <property type="term" value="F:DNA binding"/>
    <property type="evidence" value="ECO:0007669"/>
    <property type="project" value="UniProtKB-UniRule"/>
</dbReference>
<gene>
    <name evidence="9" type="ORF">H8S45_07815</name>
</gene>
<accession>A0A923LUI2</accession>
<dbReference type="Gene3D" id="1.10.443.10">
    <property type="entry name" value="Intergrase catalytic core"/>
    <property type="match status" value="1"/>
</dbReference>
<sequence>MYAAAFAEQERINMSTTDKKQKSRSYGEGSIYQRKDGRWVAKYRDEAMSKPRYLYGKTEAEVKRRLRELKRDAARGISECKKVFFREYMEKWLYTFKFHAVERSTFDQYEAVYRNHIEPVLGYCQLGSIKAADIQRLLNTKSGQYSYTVVKKIRALLAEVFRYAYTEGDIAKNPVNNVVMLKKGLFKPPRKILVLEDEEVCRLEETANLKNKNGRPVLTHANLIIFIVHTGLRCGEVLALKWSDIDFKRKTVTVSRNLARIKDRGQGKSGSRHINHVKSTKTESGKRTVPLNSKAVQALKNLKAIYKKYGITSDNVASSKNNTPLNNERIHRLLARMLKHAGIDKPLTIHQLRHTFATRALKAGVAISVVSKWMGHANISTTYNTYIHALESERAEAERLLEAM</sequence>
<comment type="function">
    <text evidence="1">Site-specific tyrosine recombinase, which acts by catalyzing the cutting and rejoining of the recombining DNA molecules.</text>
</comment>
<comment type="similarity">
    <text evidence="2">Belongs to the 'phage' integrase family.</text>
</comment>
<dbReference type="InterPro" id="IPR004107">
    <property type="entry name" value="Integrase_SAM-like_N"/>
</dbReference>
<dbReference type="Pfam" id="PF00589">
    <property type="entry name" value="Phage_integrase"/>
    <property type="match status" value="1"/>
</dbReference>
<dbReference type="AlphaFoldDB" id="A0A923LUI2"/>
<dbReference type="PROSITE" id="PS51900">
    <property type="entry name" value="CB"/>
    <property type="match status" value="1"/>
</dbReference>
<feature type="domain" description="Core-binding (CB)" evidence="8">
    <location>
        <begin position="83"/>
        <end position="165"/>
    </location>
</feature>
<evidence type="ECO:0000313" key="9">
    <source>
        <dbReference type="EMBL" id="MBC5725364.1"/>
    </source>
</evidence>
<evidence type="ECO:0000256" key="6">
    <source>
        <dbReference type="PROSITE-ProRule" id="PRU01248"/>
    </source>
</evidence>
<reference evidence="9" key="1">
    <citation type="submission" date="2020-08" db="EMBL/GenBank/DDBJ databases">
        <title>Genome public.</title>
        <authorList>
            <person name="Liu C."/>
            <person name="Sun Q."/>
        </authorList>
    </citation>
    <scope>NUCLEOTIDE SEQUENCE</scope>
    <source>
        <strain evidence="9">NSJ-28</strain>
    </source>
</reference>
<dbReference type="Pfam" id="PF14659">
    <property type="entry name" value="Phage_int_SAM_3"/>
    <property type="match status" value="1"/>
</dbReference>
<evidence type="ECO:0000256" key="3">
    <source>
        <dbReference type="ARBA" id="ARBA00022908"/>
    </source>
</evidence>
<dbReference type="SUPFAM" id="SSF56349">
    <property type="entry name" value="DNA breaking-rejoining enzymes"/>
    <property type="match status" value="1"/>
</dbReference>
<keyword evidence="10" id="KW-1185">Reference proteome</keyword>
<dbReference type="InterPro" id="IPR010998">
    <property type="entry name" value="Integrase_recombinase_N"/>
</dbReference>
<evidence type="ECO:0000256" key="1">
    <source>
        <dbReference type="ARBA" id="ARBA00003283"/>
    </source>
</evidence>
<proteinExistence type="inferred from homology"/>
<keyword evidence="4 6" id="KW-0238">DNA-binding</keyword>
<evidence type="ECO:0000256" key="2">
    <source>
        <dbReference type="ARBA" id="ARBA00008857"/>
    </source>
</evidence>
<keyword evidence="5" id="KW-0233">DNA recombination</keyword>
<organism evidence="9 10">
    <name type="scientific">Agathobaculum faecis</name>
    <dbReference type="NCBI Taxonomy" id="2763013"/>
    <lineage>
        <taxon>Bacteria</taxon>
        <taxon>Bacillati</taxon>
        <taxon>Bacillota</taxon>
        <taxon>Clostridia</taxon>
        <taxon>Eubacteriales</taxon>
        <taxon>Butyricicoccaceae</taxon>
        <taxon>Agathobaculum</taxon>
    </lineage>
</organism>
<dbReference type="InterPro" id="IPR002104">
    <property type="entry name" value="Integrase_catalytic"/>
</dbReference>
<dbReference type="CDD" id="cd01189">
    <property type="entry name" value="INT_ICEBs1_C_like"/>
    <property type="match status" value="1"/>
</dbReference>